<dbReference type="AlphaFoldDB" id="A0AA97FBP9"/>
<dbReference type="EMBL" id="CP043875">
    <property type="protein sequence ID" value="WOF16475.1"/>
    <property type="molecule type" value="Genomic_DNA"/>
</dbReference>
<gene>
    <name evidence="1" type="ORF">F1737_07055</name>
</gene>
<proteinExistence type="predicted"/>
<keyword evidence="2" id="KW-1185">Reference proteome</keyword>
<name>A0AA97FBP9_9EURY</name>
<accession>A0AA97FBP9</accession>
<dbReference type="KEGG" id="mefw:F1737_07055"/>
<protein>
    <submittedName>
        <fullName evidence="1">Uncharacterized protein</fullName>
    </submittedName>
</protein>
<evidence type="ECO:0000313" key="1">
    <source>
        <dbReference type="EMBL" id="WOF16475.1"/>
    </source>
</evidence>
<reference evidence="1 2" key="1">
    <citation type="submission" date="2019-09" db="EMBL/GenBank/DDBJ databases">
        <title>The complete genome of Methanoplanus sp. FWC-SCC4.</title>
        <authorList>
            <person name="Chen S.-C."/>
            <person name="Zhou Y.-Z."/>
            <person name="Lai M.-C."/>
        </authorList>
    </citation>
    <scope>NUCLEOTIDE SEQUENCE [LARGE SCALE GENOMIC DNA]</scope>
    <source>
        <strain evidence="1 2">FWC-SCC4</strain>
    </source>
</reference>
<dbReference type="Proteomes" id="UP001301797">
    <property type="component" value="Chromosome"/>
</dbReference>
<evidence type="ECO:0000313" key="2">
    <source>
        <dbReference type="Proteomes" id="UP001301797"/>
    </source>
</evidence>
<organism evidence="1 2">
    <name type="scientific">Methanochimaera problematica</name>
    <dbReference type="NCBI Taxonomy" id="2609417"/>
    <lineage>
        <taxon>Archaea</taxon>
        <taxon>Methanobacteriati</taxon>
        <taxon>Methanobacteriota</taxon>
        <taxon>Stenosarchaea group</taxon>
        <taxon>Methanomicrobia</taxon>
        <taxon>Methanomicrobiales</taxon>
        <taxon>Methanomicrobiaceae</taxon>
        <taxon>Methanochimaera</taxon>
    </lineage>
</organism>
<dbReference type="GeneID" id="85229916"/>
<dbReference type="RefSeq" id="WP_317135893.1">
    <property type="nucleotide sequence ID" value="NZ_CP043875.1"/>
</dbReference>
<sequence>MAMKKNSTIFLASVLICAALFGIFIITISYSQNNSSAHAEDSLINDSKKSETDPRIDKTKKTCVSYYNSNLTILKEYGNWSERTYYEYESWNAIRPPHYDFDKYWWASKGGPVNGYGPDSCLGGISVWWDPDIPVNETIMDEVYSLFADSAKAAGMKEPYLTFIPGKLYPD</sequence>